<dbReference type="PROSITE" id="PS00786">
    <property type="entry name" value="5_NUCLEOTIDASE_2"/>
    <property type="match status" value="1"/>
</dbReference>
<sequence length="172" mass="20091">MYDIIGDIHGYASALKRLLLTLGYQELNRIWQHHERKVIFLGDFVDRGPEQVETVQIARRMVEAGYALAVMGNHEFNAVAWATAHPTQADEFLRSHSQKNRAQHQEFLTQIGECSSEHQQTIEWFKSLPLFLDLDGLRVIHACWHPQKIETLKPHLDDNVRLRPDAWRACWR</sequence>
<dbReference type="InterPro" id="IPR006146">
    <property type="entry name" value="5'-Nucleotdase_CS"/>
</dbReference>
<dbReference type="Proteomes" id="UP001292571">
    <property type="component" value="Unassembled WGS sequence"/>
</dbReference>
<comment type="similarity">
    <text evidence="1">Belongs to the 5'-nucleotidase family.</text>
</comment>
<dbReference type="PRINTS" id="PR00114">
    <property type="entry name" value="STPHPHTASE"/>
</dbReference>
<evidence type="ECO:0000259" key="2">
    <source>
        <dbReference type="Pfam" id="PF00149"/>
    </source>
</evidence>
<organism evidence="3 4">
    <name type="scientific">Pseudomonas spirodelae</name>
    <dbReference type="NCBI Taxonomy" id="3101751"/>
    <lineage>
        <taxon>Bacteria</taxon>
        <taxon>Pseudomonadati</taxon>
        <taxon>Pseudomonadota</taxon>
        <taxon>Gammaproteobacteria</taxon>
        <taxon>Pseudomonadales</taxon>
        <taxon>Pseudomonadaceae</taxon>
        <taxon>Pseudomonas</taxon>
    </lineage>
</organism>
<reference evidence="3 4" key="1">
    <citation type="submission" date="2023-12" db="EMBL/GenBank/DDBJ databases">
        <title>Pseudomonas sp. T5W1.</title>
        <authorList>
            <person name="Maltman C."/>
        </authorList>
    </citation>
    <scope>NUCLEOTIDE SEQUENCE [LARGE SCALE GENOMIC DNA]</scope>
    <source>
        <strain evidence="3 4">T5W1</strain>
    </source>
</reference>
<accession>A0ABU5P7C3</accession>
<name>A0ABU5P7C3_9PSED</name>
<dbReference type="Pfam" id="PF00149">
    <property type="entry name" value="Metallophos"/>
    <property type="match status" value="1"/>
</dbReference>
<feature type="domain" description="Calcineurin-like phosphoesterase" evidence="2">
    <location>
        <begin position="4"/>
        <end position="136"/>
    </location>
</feature>
<proteinExistence type="inferred from homology"/>
<dbReference type="InterPro" id="IPR006186">
    <property type="entry name" value="Ser/Thr-sp_prot-phosphatase"/>
</dbReference>
<comment type="caution">
    <text evidence="3">The sequence shown here is derived from an EMBL/GenBank/DDBJ whole genome shotgun (WGS) entry which is preliminary data.</text>
</comment>
<protein>
    <submittedName>
        <fullName evidence="3">Metallophosphoesterase</fullName>
    </submittedName>
</protein>
<dbReference type="SUPFAM" id="SSF56300">
    <property type="entry name" value="Metallo-dependent phosphatases"/>
    <property type="match status" value="1"/>
</dbReference>
<dbReference type="InterPro" id="IPR050126">
    <property type="entry name" value="Ap4A_hydrolase"/>
</dbReference>
<keyword evidence="4" id="KW-1185">Reference proteome</keyword>
<evidence type="ECO:0000256" key="1">
    <source>
        <dbReference type="ARBA" id="ARBA00006654"/>
    </source>
</evidence>
<dbReference type="InterPro" id="IPR029052">
    <property type="entry name" value="Metallo-depent_PP-like"/>
</dbReference>
<evidence type="ECO:0000313" key="4">
    <source>
        <dbReference type="Proteomes" id="UP001292571"/>
    </source>
</evidence>
<gene>
    <name evidence="3" type="ORF">SOP97_06915</name>
</gene>
<dbReference type="Gene3D" id="3.60.21.10">
    <property type="match status" value="1"/>
</dbReference>
<dbReference type="RefSeq" id="WP_322948733.1">
    <property type="nucleotide sequence ID" value="NZ_JAYEET010000020.1"/>
</dbReference>
<dbReference type="EMBL" id="JAYEET010000020">
    <property type="protein sequence ID" value="MEA1605554.1"/>
    <property type="molecule type" value="Genomic_DNA"/>
</dbReference>
<dbReference type="PANTHER" id="PTHR42850">
    <property type="entry name" value="METALLOPHOSPHOESTERASE"/>
    <property type="match status" value="1"/>
</dbReference>
<dbReference type="InterPro" id="IPR004843">
    <property type="entry name" value="Calcineurin-like_PHP"/>
</dbReference>
<evidence type="ECO:0000313" key="3">
    <source>
        <dbReference type="EMBL" id="MEA1605554.1"/>
    </source>
</evidence>
<dbReference type="PANTHER" id="PTHR42850:SF7">
    <property type="entry name" value="BIS(5'-NUCLEOSYL)-TETRAPHOSPHATASE PRPE [ASYMMETRICAL]"/>
    <property type="match status" value="1"/>
</dbReference>